<evidence type="ECO:0000256" key="3">
    <source>
        <dbReference type="ARBA" id="ARBA00022630"/>
    </source>
</evidence>
<evidence type="ECO:0000313" key="7">
    <source>
        <dbReference type="EMBL" id="MBE9076827.1"/>
    </source>
</evidence>
<dbReference type="PRINTS" id="PR00368">
    <property type="entry name" value="FADPNR"/>
</dbReference>
<keyword evidence="5" id="KW-0560">Oxidoreductase</keyword>
<dbReference type="SUPFAM" id="SSF51905">
    <property type="entry name" value="FAD/NAD(P)-binding domain"/>
    <property type="match status" value="2"/>
</dbReference>
<dbReference type="InterPro" id="IPR023753">
    <property type="entry name" value="FAD/NAD-binding_dom"/>
</dbReference>
<dbReference type="Pfam" id="PF07992">
    <property type="entry name" value="Pyr_redox_2"/>
    <property type="match status" value="1"/>
</dbReference>
<dbReference type="AlphaFoldDB" id="A0A8J7AW47"/>
<keyword evidence="8" id="KW-1185">Reference proteome</keyword>
<proteinExistence type="inferred from homology"/>
<dbReference type="GO" id="GO:0019646">
    <property type="term" value="P:aerobic electron transport chain"/>
    <property type="evidence" value="ECO:0007669"/>
    <property type="project" value="TreeGrafter"/>
</dbReference>
<keyword evidence="4" id="KW-0274">FAD</keyword>
<dbReference type="PRINTS" id="PR00411">
    <property type="entry name" value="PNDRDTASEI"/>
</dbReference>
<dbReference type="PANTHER" id="PTHR42913:SF3">
    <property type="entry name" value="64 KDA MITOCHONDRIAL NADH DEHYDROGENASE (EUROFUNG)"/>
    <property type="match status" value="1"/>
</dbReference>
<dbReference type="InterPro" id="IPR036188">
    <property type="entry name" value="FAD/NAD-bd_sf"/>
</dbReference>
<evidence type="ECO:0000256" key="2">
    <source>
        <dbReference type="ARBA" id="ARBA00005272"/>
    </source>
</evidence>
<evidence type="ECO:0000256" key="4">
    <source>
        <dbReference type="ARBA" id="ARBA00022827"/>
    </source>
</evidence>
<evidence type="ECO:0000259" key="6">
    <source>
        <dbReference type="Pfam" id="PF07992"/>
    </source>
</evidence>
<keyword evidence="3" id="KW-0285">Flavoprotein</keyword>
<protein>
    <submittedName>
        <fullName evidence="7">NAD(P)/FAD-dependent oxidoreductase</fullName>
    </submittedName>
</protein>
<feature type="domain" description="FAD/NAD(P)-binding" evidence="6">
    <location>
        <begin position="10"/>
        <end position="326"/>
    </location>
</feature>
<dbReference type="Gene3D" id="3.50.50.100">
    <property type="match status" value="1"/>
</dbReference>
<dbReference type="GO" id="GO:0003955">
    <property type="term" value="F:NAD(P)H dehydrogenase (quinone) activity"/>
    <property type="evidence" value="ECO:0007669"/>
    <property type="project" value="TreeGrafter"/>
</dbReference>
<evidence type="ECO:0000256" key="5">
    <source>
        <dbReference type="ARBA" id="ARBA00023002"/>
    </source>
</evidence>
<dbReference type="Proteomes" id="UP000636505">
    <property type="component" value="Unassembled WGS sequence"/>
</dbReference>
<reference evidence="7" key="1">
    <citation type="submission" date="2020-10" db="EMBL/GenBank/DDBJ databases">
        <authorList>
            <person name="Castelo-Branco R."/>
            <person name="Eusebio N."/>
            <person name="Adriana R."/>
            <person name="Vieira A."/>
            <person name="Brugerolle De Fraissinette N."/>
            <person name="Rezende De Castro R."/>
            <person name="Schneider M.P."/>
            <person name="Vasconcelos V."/>
            <person name="Leao P.N."/>
        </authorList>
    </citation>
    <scope>NUCLEOTIDE SEQUENCE</scope>
    <source>
        <strain evidence="7">LEGE 07310</strain>
    </source>
</reference>
<evidence type="ECO:0000256" key="1">
    <source>
        <dbReference type="ARBA" id="ARBA00001974"/>
    </source>
</evidence>
<evidence type="ECO:0000313" key="8">
    <source>
        <dbReference type="Proteomes" id="UP000636505"/>
    </source>
</evidence>
<organism evidence="7 8">
    <name type="scientific">Vasconcelosia minhoensis LEGE 07310</name>
    <dbReference type="NCBI Taxonomy" id="915328"/>
    <lineage>
        <taxon>Bacteria</taxon>
        <taxon>Bacillati</taxon>
        <taxon>Cyanobacteriota</taxon>
        <taxon>Cyanophyceae</taxon>
        <taxon>Nodosilineales</taxon>
        <taxon>Cymatolegaceae</taxon>
        <taxon>Vasconcelosia</taxon>
        <taxon>Vasconcelosia minhoensis</taxon>
    </lineage>
</organism>
<name>A0A8J7AW47_9CYAN</name>
<sequence>MNAALRDRPRVVIIGAGFAGVRTAQKLAHAAAEVVLVDCRNYHTFVPLLYQVATGFIEPSQIAYPLRKLMRQLPSARFILAEVRRVDFAARRVETSGPPIDYDYLVIATGSQTKFLGVPGAPDHTLPMRTLEDAIALRNHILHCFERAASTTDWQLRAQLITFVIVGGGPTGVELAGALQELIRESLRKDFPSLDMTQARVILVQSGDRLLANLPPHLGKYTSRQLRRRGVKVQLQTKVKAVSARSATLADETVLPTSTVIWTAGVVANIPPTDRDLPAAKQNKIVVGPALQLADHPRVYVIGDGAYVEDSGEPLVGVAPEALQQGSAVAANIKRQLRGLDPVPFSYFNKGRAAIIARNAGVAHLFGKLAMSGFGAWLLWLGIHLYYLPGLSNRWNVLASWLKDYIIRDRAVRQIIAVPSRLPQVLPEETQPEMPDLSQKS</sequence>
<comment type="cofactor">
    <cofactor evidence="1">
        <name>FAD</name>
        <dbReference type="ChEBI" id="CHEBI:57692"/>
    </cofactor>
</comment>
<comment type="similarity">
    <text evidence="2">Belongs to the NADH dehydrogenase family.</text>
</comment>
<dbReference type="RefSeq" id="WP_193905485.1">
    <property type="nucleotide sequence ID" value="NZ_JADEXG010000009.1"/>
</dbReference>
<accession>A0A8J7AW47</accession>
<dbReference type="InterPro" id="IPR051169">
    <property type="entry name" value="NADH-Q_oxidoreductase"/>
</dbReference>
<gene>
    <name evidence="7" type="ORF">IQ241_05880</name>
</gene>
<dbReference type="PANTHER" id="PTHR42913">
    <property type="entry name" value="APOPTOSIS-INDUCING FACTOR 1"/>
    <property type="match status" value="1"/>
</dbReference>
<dbReference type="EMBL" id="JADEXG010000009">
    <property type="protein sequence ID" value="MBE9076827.1"/>
    <property type="molecule type" value="Genomic_DNA"/>
</dbReference>
<comment type="caution">
    <text evidence="7">The sequence shown here is derived from an EMBL/GenBank/DDBJ whole genome shotgun (WGS) entry which is preliminary data.</text>
</comment>